<accession>A0ABP8AN97</accession>
<dbReference type="InterPro" id="IPR009061">
    <property type="entry name" value="DNA-bd_dom_put_sf"/>
</dbReference>
<sequence>MTTTSLPNERSIGPVEPLWCPRDVAEFLNVSQATLSRWRREKVGPPFVQVGGVYRYNPATVREWVCKQETAHG</sequence>
<dbReference type="Gene3D" id="1.10.10.10">
    <property type="entry name" value="Winged helix-like DNA-binding domain superfamily/Winged helix DNA-binding domain"/>
    <property type="match status" value="1"/>
</dbReference>
<dbReference type="EMBL" id="BAABBX010000007">
    <property type="protein sequence ID" value="GAA4186786.1"/>
    <property type="molecule type" value="Genomic_DNA"/>
</dbReference>
<dbReference type="SUPFAM" id="SSF46955">
    <property type="entry name" value="Putative DNA-binding domain"/>
    <property type="match status" value="1"/>
</dbReference>
<proteinExistence type="predicted"/>
<dbReference type="Proteomes" id="UP001500213">
    <property type="component" value="Unassembled WGS sequence"/>
</dbReference>
<evidence type="ECO:0000259" key="1">
    <source>
        <dbReference type="Pfam" id="PF12728"/>
    </source>
</evidence>
<dbReference type="InterPro" id="IPR036388">
    <property type="entry name" value="WH-like_DNA-bd_sf"/>
</dbReference>
<dbReference type="Pfam" id="PF12728">
    <property type="entry name" value="HTH_17"/>
    <property type="match status" value="1"/>
</dbReference>
<comment type="caution">
    <text evidence="2">The sequence shown here is derived from an EMBL/GenBank/DDBJ whole genome shotgun (WGS) entry which is preliminary data.</text>
</comment>
<feature type="domain" description="Helix-turn-helix" evidence="1">
    <location>
        <begin position="22"/>
        <end position="68"/>
    </location>
</feature>
<dbReference type="InterPro" id="IPR041657">
    <property type="entry name" value="HTH_17"/>
</dbReference>
<dbReference type="RefSeq" id="WP_344774621.1">
    <property type="nucleotide sequence ID" value="NZ_BAABBX010000007.1"/>
</dbReference>
<name>A0ABP8AN97_9MICO</name>
<evidence type="ECO:0000313" key="3">
    <source>
        <dbReference type="Proteomes" id="UP001500213"/>
    </source>
</evidence>
<evidence type="ECO:0000313" key="2">
    <source>
        <dbReference type="EMBL" id="GAA4186786.1"/>
    </source>
</evidence>
<keyword evidence="3" id="KW-1185">Reference proteome</keyword>
<protein>
    <recommendedName>
        <fullName evidence="1">Helix-turn-helix domain-containing protein</fullName>
    </recommendedName>
</protein>
<organism evidence="2 3">
    <name type="scientific">Gryllotalpicola kribbensis</name>
    <dbReference type="NCBI Taxonomy" id="993084"/>
    <lineage>
        <taxon>Bacteria</taxon>
        <taxon>Bacillati</taxon>
        <taxon>Actinomycetota</taxon>
        <taxon>Actinomycetes</taxon>
        <taxon>Micrococcales</taxon>
        <taxon>Microbacteriaceae</taxon>
        <taxon>Gryllotalpicola</taxon>
    </lineage>
</organism>
<gene>
    <name evidence="2" type="ORF">GCM10022288_10870</name>
</gene>
<reference evidence="3" key="1">
    <citation type="journal article" date="2019" name="Int. J. Syst. Evol. Microbiol.">
        <title>The Global Catalogue of Microorganisms (GCM) 10K type strain sequencing project: providing services to taxonomists for standard genome sequencing and annotation.</title>
        <authorList>
            <consortium name="The Broad Institute Genomics Platform"/>
            <consortium name="The Broad Institute Genome Sequencing Center for Infectious Disease"/>
            <person name="Wu L."/>
            <person name="Ma J."/>
        </authorList>
    </citation>
    <scope>NUCLEOTIDE SEQUENCE [LARGE SCALE GENOMIC DNA]</scope>
    <source>
        <strain evidence="3">JCM 17593</strain>
    </source>
</reference>